<organism evidence="1">
    <name type="scientific">marine sediment metagenome</name>
    <dbReference type="NCBI Taxonomy" id="412755"/>
    <lineage>
        <taxon>unclassified sequences</taxon>
        <taxon>metagenomes</taxon>
        <taxon>ecological metagenomes</taxon>
    </lineage>
</organism>
<evidence type="ECO:0000313" key="1">
    <source>
        <dbReference type="EMBL" id="KKN63534.1"/>
    </source>
</evidence>
<protein>
    <submittedName>
        <fullName evidence="1">Uncharacterized protein</fullName>
    </submittedName>
</protein>
<accession>A0A0F9S911</accession>
<gene>
    <name evidence="1" type="ORF">LCGC14_0501240</name>
</gene>
<sequence>MKIKLQGFASDRSVLLNGVLLDPKKSQKIRNHSPDGFNWGYGGSGPAQLALAIYLELYGSQDKFPESYQDFKFREIGALPIGKDFDVEIELL</sequence>
<comment type="caution">
    <text evidence="1">The sequence shown here is derived from an EMBL/GenBank/DDBJ whole genome shotgun (WGS) entry which is preliminary data.</text>
</comment>
<dbReference type="Pfam" id="PF19663">
    <property type="entry name" value="DUF6166"/>
    <property type="match status" value="1"/>
</dbReference>
<dbReference type="InterPro" id="IPR046164">
    <property type="entry name" value="DUF6166"/>
</dbReference>
<reference evidence="1" key="1">
    <citation type="journal article" date="2015" name="Nature">
        <title>Complex archaea that bridge the gap between prokaryotes and eukaryotes.</title>
        <authorList>
            <person name="Spang A."/>
            <person name="Saw J.H."/>
            <person name="Jorgensen S.L."/>
            <person name="Zaremba-Niedzwiedzka K."/>
            <person name="Martijn J."/>
            <person name="Lind A.E."/>
            <person name="van Eijk R."/>
            <person name="Schleper C."/>
            <person name="Guy L."/>
            <person name="Ettema T.J."/>
        </authorList>
    </citation>
    <scope>NUCLEOTIDE SEQUENCE</scope>
</reference>
<dbReference type="EMBL" id="LAZR01000587">
    <property type="protein sequence ID" value="KKN63534.1"/>
    <property type="molecule type" value="Genomic_DNA"/>
</dbReference>
<name>A0A0F9S911_9ZZZZ</name>
<proteinExistence type="predicted"/>
<dbReference type="AlphaFoldDB" id="A0A0F9S911"/>